<dbReference type="EMBL" id="FNNZ01000050">
    <property type="protein sequence ID" value="SDX66186.1"/>
    <property type="molecule type" value="Genomic_DNA"/>
</dbReference>
<accession>A0A1H3DIE2</accession>
<sequence>MGNFTSKRAGGARRVEEPQQFPRCTPGIVRDRRGRVRGALEHGMPLAGGRRC</sequence>
<organism evidence="2 3">
    <name type="scientific">Thiocapsa roseopersicina</name>
    <dbReference type="NCBI Taxonomy" id="1058"/>
    <lineage>
        <taxon>Bacteria</taxon>
        <taxon>Pseudomonadati</taxon>
        <taxon>Pseudomonadota</taxon>
        <taxon>Gammaproteobacteria</taxon>
        <taxon>Chromatiales</taxon>
        <taxon>Chromatiaceae</taxon>
        <taxon>Thiocapsa</taxon>
    </lineage>
</organism>
<proteinExistence type="predicted"/>
<evidence type="ECO:0000313" key="3">
    <source>
        <dbReference type="Proteomes" id="UP000198816"/>
    </source>
</evidence>
<name>A0A1H3DIE2_THIRO</name>
<keyword evidence="3" id="KW-1185">Reference proteome</keyword>
<gene>
    <name evidence="2" type="ORF">SAMN05421783_15012</name>
</gene>
<evidence type="ECO:0000313" key="2">
    <source>
        <dbReference type="EMBL" id="SDX66186.1"/>
    </source>
</evidence>
<feature type="region of interest" description="Disordered" evidence="1">
    <location>
        <begin position="1"/>
        <end position="27"/>
    </location>
</feature>
<evidence type="ECO:0000256" key="1">
    <source>
        <dbReference type="SAM" id="MobiDB-lite"/>
    </source>
</evidence>
<dbReference type="Proteomes" id="UP000198816">
    <property type="component" value="Unassembled WGS sequence"/>
</dbReference>
<protein>
    <submittedName>
        <fullName evidence="2">Uncharacterized protein</fullName>
    </submittedName>
</protein>
<reference evidence="3" key="1">
    <citation type="submission" date="2016-10" db="EMBL/GenBank/DDBJ databases">
        <authorList>
            <person name="Varghese N."/>
            <person name="Submissions S."/>
        </authorList>
    </citation>
    <scope>NUCLEOTIDE SEQUENCE [LARGE SCALE GENOMIC DNA]</scope>
    <source>
        <strain evidence="3">DSM 217</strain>
    </source>
</reference>
<dbReference type="AlphaFoldDB" id="A0A1H3DIE2"/>